<organism evidence="1 2">
    <name type="scientific">Chamaesiphon minutus (strain ATCC 27169 / PCC 6605)</name>
    <dbReference type="NCBI Taxonomy" id="1173020"/>
    <lineage>
        <taxon>Bacteria</taxon>
        <taxon>Bacillati</taxon>
        <taxon>Cyanobacteriota</taxon>
        <taxon>Cyanophyceae</taxon>
        <taxon>Gomontiellales</taxon>
        <taxon>Chamaesiphonaceae</taxon>
        <taxon>Chamaesiphon</taxon>
    </lineage>
</organism>
<dbReference type="STRING" id="1173020.Cha6605_3937"/>
<dbReference type="InterPro" id="IPR024992">
    <property type="entry name" value="DUF3891"/>
</dbReference>
<dbReference type="KEGG" id="cmp:Cha6605_3937"/>
<dbReference type="HOGENOM" id="CLU_1146634_0_0_3"/>
<evidence type="ECO:0000313" key="2">
    <source>
        <dbReference type="Proteomes" id="UP000010366"/>
    </source>
</evidence>
<accession>K9UKD4</accession>
<name>K9UKD4_CHAP6</name>
<dbReference type="AlphaFoldDB" id="K9UKD4"/>
<evidence type="ECO:0000313" key="1">
    <source>
        <dbReference type="EMBL" id="AFY94901.1"/>
    </source>
</evidence>
<gene>
    <name evidence="1" type="ORF">Cha6605_3937</name>
</gene>
<keyword evidence="2" id="KW-1185">Reference proteome</keyword>
<evidence type="ECO:0008006" key="3">
    <source>
        <dbReference type="Google" id="ProtNLM"/>
    </source>
</evidence>
<dbReference type="Pfam" id="PF13030">
    <property type="entry name" value="DUF3891"/>
    <property type="match status" value="1"/>
</dbReference>
<dbReference type="eggNOG" id="ENOG502Z7TC">
    <property type="taxonomic scope" value="Bacteria"/>
</dbReference>
<dbReference type="Proteomes" id="UP000010366">
    <property type="component" value="Chromosome"/>
</dbReference>
<protein>
    <recommendedName>
        <fullName evidence="3">DUF3891 domain-containing protein</fullName>
    </recommendedName>
</protein>
<dbReference type="PATRIC" id="fig|1173020.3.peg.4506"/>
<dbReference type="OrthoDB" id="420027at2"/>
<reference evidence="1 2" key="1">
    <citation type="submission" date="2012-05" db="EMBL/GenBank/DDBJ databases">
        <title>Finished chromosome of genome of Chamaesiphon sp. PCC 6605.</title>
        <authorList>
            <consortium name="US DOE Joint Genome Institute"/>
            <person name="Gugger M."/>
            <person name="Coursin T."/>
            <person name="Rippka R."/>
            <person name="Tandeau De Marsac N."/>
            <person name="Huntemann M."/>
            <person name="Wei C.-L."/>
            <person name="Han J."/>
            <person name="Detter J.C."/>
            <person name="Han C."/>
            <person name="Tapia R."/>
            <person name="Chen A."/>
            <person name="Kyrpides N."/>
            <person name="Mavromatis K."/>
            <person name="Markowitz V."/>
            <person name="Szeto E."/>
            <person name="Ivanova N."/>
            <person name="Pagani I."/>
            <person name="Pati A."/>
            <person name="Goodwin L."/>
            <person name="Nordberg H.P."/>
            <person name="Cantor M.N."/>
            <person name="Hua S.X."/>
            <person name="Woyke T."/>
            <person name="Kerfeld C.A."/>
        </authorList>
    </citation>
    <scope>NUCLEOTIDE SEQUENCE [LARGE SCALE GENOMIC DNA]</scope>
    <source>
        <strain evidence="2">ATCC 27169 / PCC 6605</strain>
    </source>
</reference>
<dbReference type="EMBL" id="CP003600">
    <property type="protein sequence ID" value="AFY94901.1"/>
    <property type="molecule type" value="Genomic_DNA"/>
</dbReference>
<sequence>MIVNLTDEGWEIIYHRAHALLAAQIAGYWQTPDDTTRLVDTIAAIAHHDDLEREWEGDHLTKSGAPLDFTLGNGEDLAVPPLYKHVEEALYRGRWVALLVSMHMSFLLEGRRGELSELDEFLDKQIELRQTWCDSLGISETDAEKAYAKMQCCDRLSLILCQRQIPDGERFLEIAKGPGGERHDLLQRGDKTLTVKPWPFKDEKFTVRVDASLLTQMQFDSDEELIASLQQAPISSLEWTFAA</sequence>
<proteinExistence type="predicted"/>
<dbReference type="RefSeq" id="WP_015161015.1">
    <property type="nucleotide sequence ID" value="NC_019697.1"/>
</dbReference>